<name>A0A4D6KMN4_VIGUN</name>
<gene>
    <name evidence="1" type="ORF">DEO72_LG1g2534</name>
</gene>
<dbReference type="EMBL" id="CP039345">
    <property type="protein sequence ID" value="QCD78898.1"/>
    <property type="molecule type" value="Genomic_DNA"/>
</dbReference>
<organism evidence="1 2">
    <name type="scientific">Vigna unguiculata</name>
    <name type="common">Cowpea</name>
    <dbReference type="NCBI Taxonomy" id="3917"/>
    <lineage>
        <taxon>Eukaryota</taxon>
        <taxon>Viridiplantae</taxon>
        <taxon>Streptophyta</taxon>
        <taxon>Embryophyta</taxon>
        <taxon>Tracheophyta</taxon>
        <taxon>Spermatophyta</taxon>
        <taxon>Magnoliopsida</taxon>
        <taxon>eudicotyledons</taxon>
        <taxon>Gunneridae</taxon>
        <taxon>Pentapetalae</taxon>
        <taxon>rosids</taxon>
        <taxon>fabids</taxon>
        <taxon>Fabales</taxon>
        <taxon>Fabaceae</taxon>
        <taxon>Papilionoideae</taxon>
        <taxon>50 kb inversion clade</taxon>
        <taxon>NPAAA clade</taxon>
        <taxon>indigoferoid/millettioid clade</taxon>
        <taxon>Phaseoleae</taxon>
        <taxon>Vigna</taxon>
    </lineage>
</organism>
<evidence type="ECO:0000313" key="2">
    <source>
        <dbReference type="Proteomes" id="UP000501690"/>
    </source>
</evidence>
<reference evidence="1 2" key="1">
    <citation type="submission" date="2019-04" db="EMBL/GenBank/DDBJ databases">
        <title>An improved genome assembly and genetic linkage map for asparagus bean, Vigna unguiculata ssp. sesquipedialis.</title>
        <authorList>
            <person name="Xia Q."/>
            <person name="Zhang R."/>
            <person name="Dong Y."/>
        </authorList>
    </citation>
    <scope>NUCLEOTIDE SEQUENCE [LARGE SCALE GENOMIC DNA]</scope>
    <source>
        <tissue evidence="1">Leaf</tissue>
    </source>
</reference>
<sequence length="60" mass="6595">MDFEKLAVIPTALTGRSARVSPQAILRANSNPVITPPRKFPPCAAVLRWLESRHLLATSK</sequence>
<protein>
    <submittedName>
        <fullName evidence="1">Uncharacterized protein</fullName>
    </submittedName>
</protein>
<evidence type="ECO:0000313" key="1">
    <source>
        <dbReference type="EMBL" id="QCD78898.1"/>
    </source>
</evidence>
<accession>A0A4D6KMN4</accession>
<keyword evidence="2" id="KW-1185">Reference proteome</keyword>
<dbReference type="AlphaFoldDB" id="A0A4D6KMN4"/>
<proteinExistence type="predicted"/>
<dbReference type="Proteomes" id="UP000501690">
    <property type="component" value="Linkage Group LG1"/>
</dbReference>